<dbReference type="PANTHER" id="PTHR44757:SF2">
    <property type="entry name" value="BIOFILM ARCHITECTURE MAINTENANCE PROTEIN MBAA"/>
    <property type="match status" value="1"/>
</dbReference>
<dbReference type="InterPro" id="IPR052155">
    <property type="entry name" value="Biofilm_reg_signaling"/>
</dbReference>
<evidence type="ECO:0000259" key="2">
    <source>
        <dbReference type="PROSITE" id="PS50887"/>
    </source>
</evidence>
<feature type="domain" description="EAL" evidence="1">
    <location>
        <begin position="463"/>
        <end position="715"/>
    </location>
</feature>
<dbReference type="SMART" id="SM00267">
    <property type="entry name" value="GGDEF"/>
    <property type="match status" value="1"/>
</dbReference>
<dbReference type="RefSeq" id="WP_284218167.1">
    <property type="nucleotide sequence ID" value="NZ_BSOT01000006.1"/>
</dbReference>
<dbReference type="Pfam" id="PF00563">
    <property type="entry name" value="EAL"/>
    <property type="match status" value="1"/>
</dbReference>
<dbReference type="SUPFAM" id="SSF55073">
    <property type="entry name" value="Nucleotide cyclase"/>
    <property type="match status" value="1"/>
</dbReference>
<dbReference type="CDD" id="cd01948">
    <property type="entry name" value="EAL"/>
    <property type="match status" value="1"/>
</dbReference>
<dbReference type="InterPro" id="IPR035965">
    <property type="entry name" value="PAS-like_dom_sf"/>
</dbReference>
<dbReference type="PROSITE" id="PS50883">
    <property type="entry name" value="EAL"/>
    <property type="match status" value="1"/>
</dbReference>
<sequence>MHASLIQTLGLINCAVFQRQEDQRFTLLEGNHDWLKPLFEYEITVDTYTLEDKSIFLDDFMIDAVDFWENSKAKKSCNDNQIKSGIWTEITDGGELYLEAIAAIIDRQQILVINNVAEYYSQQKETLQIARELLISNDEIVERHDYLSERIRSILIETAQSGLGLPLHQAIKHADIGVIITNENVESLEINPAARDIFDCSKSKSEKNILVIIESLIKRQHHNTSEIFNHPNPWSGELYWHAPPTPQKWLKLNINPVFNDVGKVSYWIFTISDITRIKYLLQTNEDLALHDPLTGLPNRQYFWQELQKQIKKRQAVTLLSIDIVNFRSVNELYGYLDGDELLNQMVKRTSAILTNGDFMTRVGADEFMILRRRPKGSNENEYEQSILRLSDEIVSMSKQALFTKSDRKCVLPVKIGVSHFPLNAINAEELISCADLALASAKKSMSKDIVVYSEKLKQASQRRLFLENALKNAIEQNQLEVFLQPIFDIESKEVIKAEALLRWHLNGETISPVEFIPIAERSDLINTIGRWVFATVCDIQVRLSEQGVKLPITVNFSPKQIYDLHLINFFRHQIEEHHIDPDLLELEVTEGVLINNYNKVKLFLEEIKDTGIHISVDDFGTGYCSLSYLKHLPIDTLKIDRSFIEDIDDNEDDRAIVNAIIAMAHSLNLSVIAEGVETQAQQQYLIDHKCHIAQGFMYGRPMPVTDFIANIQNNNQHQGKH</sequence>
<keyword evidence="4" id="KW-1185">Reference proteome</keyword>
<proteinExistence type="predicted"/>
<evidence type="ECO:0008006" key="5">
    <source>
        <dbReference type="Google" id="ProtNLM"/>
    </source>
</evidence>
<dbReference type="InterPro" id="IPR029787">
    <property type="entry name" value="Nucleotide_cyclase"/>
</dbReference>
<dbReference type="Proteomes" id="UP001156601">
    <property type="component" value="Unassembled WGS sequence"/>
</dbReference>
<dbReference type="PANTHER" id="PTHR44757">
    <property type="entry name" value="DIGUANYLATE CYCLASE DGCP"/>
    <property type="match status" value="1"/>
</dbReference>
<dbReference type="Gene3D" id="3.20.20.450">
    <property type="entry name" value="EAL domain"/>
    <property type="match status" value="1"/>
</dbReference>
<evidence type="ECO:0000313" key="4">
    <source>
        <dbReference type="Proteomes" id="UP001156601"/>
    </source>
</evidence>
<dbReference type="SUPFAM" id="SSF55785">
    <property type="entry name" value="PYP-like sensor domain (PAS domain)"/>
    <property type="match status" value="1"/>
</dbReference>
<accession>A0AA37WI60</accession>
<gene>
    <name evidence="3" type="ORF">GCM10007852_27440</name>
</gene>
<dbReference type="Gene3D" id="3.30.450.20">
    <property type="entry name" value="PAS domain"/>
    <property type="match status" value="1"/>
</dbReference>
<dbReference type="NCBIfam" id="TIGR00254">
    <property type="entry name" value="GGDEF"/>
    <property type="match status" value="1"/>
</dbReference>
<comment type="caution">
    <text evidence="3">The sequence shown here is derived from an EMBL/GenBank/DDBJ whole genome shotgun (WGS) entry which is preliminary data.</text>
</comment>
<dbReference type="InterPro" id="IPR043128">
    <property type="entry name" value="Rev_trsase/Diguanyl_cyclase"/>
</dbReference>
<dbReference type="AlphaFoldDB" id="A0AA37WI60"/>
<reference evidence="3" key="2">
    <citation type="submission" date="2023-01" db="EMBL/GenBank/DDBJ databases">
        <title>Draft genome sequence of Agaribacter marinus strain NBRC 110023.</title>
        <authorList>
            <person name="Sun Q."/>
            <person name="Mori K."/>
        </authorList>
    </citation>
    <scope>NUCLEOTIDE SEQUENCE</scope>
    <source>
        <strain evidence="3">NBRC 110023</strain>
    </source>
</reference>
<organism evidence="3 4">
    <name type="scientific">Agaribacter marinus</name>
    <dbReference type="NCBI Taxonomy" id="1431249"/>
    <lineage>
        <taxon>Bacteria</taxon>
        <taxon>Pseudomonadati</taxon>
        <taxon>Pseudomonadota</taxon>
        <taxon>Gammaproteobacteria</taxon>
        <taxon>Alteromonadales</taxon>
        <taxon>Alteromonadaceae</taxon>
        <taxon>Agaribacter</taxon>
    </lineage>
</organism>
<dbReference type="CDD" id="cd01949">
    <property type="entry name" value="GGDEF"/>
    <property type="match status" value="1"/>
</dbReference>
<dbReference type="Pfam" id="PF00990">
    <property type="entry name" value="GGDEF"/>
    <property type="match status" value="1"/>
</dbReference>
<name>A0AA37WI60_9ALTE</name>
<protein>
    <recommendedName>
        <fullName evidence="5">Diguanylate cyclase/phosphodiesterase</fullName>
    </recommendedName>
</protein>
<dbReference type="InterPro" id="IPR035919">
    <property type="entry name" value="EAL_sf"/>
</dbReference>
<dbReference type="EMBL" id="BSOT01000006">
    <property type="protein sequence ID" value="GLR71836.1"/>
    <property type="molecule type" value="Genomic_DNA"/>
</dbReference>
<evidence type="ECO:0000313" key="3">
    <source>
        <dbReference type="EMBL" id="GLR71836.1"/>
    </source>
</evidence>
<dbReference type="SUPFAM" id="SSF141868">
    <property type="entry name" value="EAL domain-like"/>
    <property type="match status" value="1"/>
</dbReference>
<dbReference type="SMART" id="SM00052">
    <property type="entry name" value="EAL"/>
    <property type="match status" value="1"/>
</dbReference>
<dbReference type="PROSITE" id="PS50887">
    <property type="entry name" value="GGDEF"/>
    <property type="match status" value="1"/>
</dbReference>
<dbReference type="InterPro" id="IPR001633">
    <property type="entry name" value="EAL_dom"/>
</dbReference>
<feature type="domain" description="GGDEF" evidence="2">
    <location>
        <begin position="314"/>
        <end position="455"/>
    </location>
</feature>
<reference evidence="3" key="1">
    <citation type="journal article" date="2014" name="Int. J. Syst. Evol. Microbiol.">
        <title>Complete genome sequence of Corynebacterium casei LMG S-19264T (=DSM 44701T), isolated from a smear-ripened cheese.</title>
        <authorList>
            <consortium name="US DOE Joint Genome Institute (JGI-PGF)"/>
            <person name="Walter F."/>
            <person name="Albersmeier A."/>
            <person name="Kalinowski J."/>
            <person name="Ruckert C."/>
        </authorList>
    </citation>
    <scope>NUCLEOTIDE SEQUENCE</scope>
    <source>
        <strain evidence="3">NBRC 110023</strain>
    </source>
</reference>
<dbReference type="Gene3D" id="3.30.70.270">
    <property type="match status" value="1"/>
</dbReference>
<evidence type="ECO:0000259" key="1">
    <source>
        <dbReference type="PROSITE" id="PS50883"/>
    </source>
</evidence>
<dbReference type="InterPro" id="IPR000160">
    <property type="entry name" value="GGDEF_dom"/>
</dbReference>